<proteinExistence type="predicted"/>
<organism evidence="1 2">
    <name type="scientific">Intoshia linei</name>
    <dbReference type="NCBI Taxonomy" id="1819745"/>
    <lineage>
        <taxon>Eukaryota</taxon>
        <taxon>Metazoa</taxon>
        <taxon>Spiralia</taxon>
        <taxon>Lophotrochozoa</taxon>
        <taxon>Mesozoa</taxon>
        <taxon>Orthonectida</taxon>
        <taxon>Rhopaluridae</taxon>
        <taxon>Intoshia</taxon>
    </lineage>
</organism>
<keyword evidence="2" id="KW-1185">Reference proteome</keyword>
<dbReference type="Proteomes" id="UP000078046">
    <property type="component" value="Unassembled WGS sequence"/>
</dbReference>
<dbReference type="EMBL" id="LWCA01001212">
    <property type="protein sequence ID" value="OAF65625.1"/>
    <property type="molecule type" value="Genomic_DNA"/>
</dbReference>
<dbReference type="AlphaFoldDB" id="A0A177AUF3"/>
<reference evidence="1 2" key="1">
    <citation type="submission" date="2016-04" db="EMBL/GenBank/DDBJ databases">
        <title>The genome of Intoshia linei affirms orthonectids as highly simplified spiralians.</title>
        <authorList>
            <person name="Mikhailov K.V."/>
            <person name="Slusarev G.S."/>
            <person name="Nikitin M.A."/>
            <person name="Logacheva M.D."/>
            <person name="Penin A."/>
            <person name="Aleoshin V."/>
            <person name="Panchin Y.V."/>
        </authorList>
    </citation>
    <scope>NUCLEOTIDE SEQUENCE [LARGE SCALE GENOMIC DNA]</scope>
    <source>
        <strain evidence="1">Intl2013</strain>
        <tissue evidence="1">Whole animal</tissue>
    </source>
</reference>
<name>A0A177AUF3_9BILA</name>
<evidence type="ECO:0000313" key="1">
    <source>
        <dbReference type="EMBL" id="OAF65625.1"/>
    </source>
</evidence>
<dbReference type="OrthoDB" id="1911748at2759"/>
<protein>
    <submittedName>
        <fullName evidence="1">Uncharacterized protein</fullName>
    </submittedName>
</protein>
<gene>
    <name evidence="1" type="ORF">A3Q56_06683</name>
</gene>
<sequence length="58" mass="6798">MCEKQFKALKAEEELKNGKSFDSVTRKFSEDKVTLVEKHGMNWKAYLLVYNLISQLVM</sequence>
<comment type="caution">
    <text evidence="1">The sequence shown here is derived from an EMBL/GenBank/DDBJ whole genome shotgun (WGS) entry which is preliminary data.</text>
</comment>
<evidence type="ECO:0000313" key="2">
    <source>
        <dbReference type="Proteomes" id="UP000078046"/>
    </source>
</evidence>
<accession>A0A177AUF3</accession>